<accession>A0A0E9QNF2</accession>
<protein>
    <submittedName>
        <fullName evidence="1">Uncharacterized protein</fullName>
    </submittedName>
</protein>
<dbReference type="AlphaFoldDB" id="A0A0E9QNF2"/>
<proteinExistence type="predicted"/>
<reference evidence="1" key="1">
    <citation type="submission" date="2014-11" db="EMBL/GenBank/DDBJ databases">
        <authorList>
            <person name="Amaro Gonzalez C."/>
        </authorList>
    </citation>
    <scope>NUCLEOTIDE SEQUENCE</scope>
</reference>
<dbReference type="EMBL" id="GBXM01090126">
    <property type="protein sequence ID" value="JAH18451.1"/>
    <property type="molecule type" value="Transcribed_RNA"/>
</dbReference>
<organism evidence="1">
    <name type="scientific">Anguilla anguilla</name>
    <name type="common">European freshwater eel</name>
    <name type="synonym">Muraena anguilla</name>
    <dbReference type="NCBI Taxonomy" id="7936"/>
    <lineage>
        <taxon>Eukaryota</taxon>
        <taxon>Metazoa</taxon>
        <taxon>Chordata</taxon>
        <taxon>Craniata</taxon>
        <taxon>Vertebrata</taxon>
        <taxon>Euteleostomi</taxon>
        <taxon>Actinopterygii</taxon>
        <taxon>Neopterygii</taxon>
        <taxon>Teleostei</taxon>
        <taxon>Anguilliformes</taxon>
        <taxon>Anguillidae</taxon>
        <taxon>Anguilla</taxon>
    </lineage>
</organism>
<sequence length="66" mass="6927">MDTVTFSFPAGNSLLHHGSVVPLWEAGVCVLSGGVSGPQLGEPPLLLQGMQVLGHLQRNDSEDDSQ</sequence>
<evidence type="ECO:0000313" key="1">
    <source>
        <dbReference type="EMBL" id="JAH18451.1"/>
    </source>
</evidence>
<reference evidence="1" key="2">
    <citation type="journal article" date="2015" name="Fish Shellfish Immunol.">
        <title>Early steps in the European eel (Anguilla anguilla)-Vibrio vulnificus interaction in the gills: Role of the RtxA13 toxin.</title>
        <authorList>
            <person name="Callol A."/>
            <person name="Pajuelo D."/>
            <person name="Ebbesson L."/>
            <person name="Teles M."/>
            <person name="MacKenzie S."/>
            <person name="Amaro C."/>
        </authorList>
    </citation>
    <scope>NUCLEOTIDE SEQUENCE</scope>
</reference>
<name>A0A0E9QNF2_ANGAN</name>